<proteinExistence type="predicted"/>
<feature type="region of interest" description="Disordered" evidence="1">
    <location>
        <begin position="1"/>
        <end position="44"/>
    </location>
</feature>
<evidence type="ECO:0000256" key="2">
    <source>
        <dbReference type="SAM" id="Phobius"/>
    </source>
</evidence>
<evidence type="ECO:0000313" key="4">
    <source>
        <dbReference type="Proteomes" id="UP001501455"/>
    </source>
</evidence>
<gene>
    <name evidence="3" type="ORF">GCM10019016_056040</name>
</gene>
<feature type="region of interest" description="Disordered" evidence="1">
    <location>
        <begin position="75"/>
        <end position="105"/>
    </location>
</feature>
<evidence type="ECO:0000313" key="3">
    <source>
        <dbReference type="EMBL" id="GAA3498501.1"/>
    </source>
</evidence>
<keyword evidence="2" id="KW-0812">Transmembrane</keyword>
<dbReference type="RefSeq" id="WP_167742606.1">
    <property type="nucleotide sequence ID" value="NZ_BAAAXF010000037.1"/>
</dbReference>
<sequence length="266" mass="27219">MTAHDNSGDKDPFREDAGREDPGHDALTAALFDEPPPEGVREDAGFLAARDAALADIAVLQEQLTLIGDALAGREEAAPAGERPAEGPGAAGPRPARTTPAAPLRRRSRYRPLKLALGGLAAAAAAGFVLGLGWLVSQHGTTAGSADQGVASDAKEAGGAAFGTPRYLACARLVAEGEVTAVERVPGAAGTYRVTVRATRYYKGTGPVTFLRDAADAPPRPRDRVLVGLPEVGPYPDAVVTGEEEIAPLRAGLTVAASESRGLACG</sequence>
<reference evidence="4" key="1">
    <citation type="journal article" date="2019" name="Int. J. Syst. Evol. Microbiol.">
        <title>The Global Catalogue of Microorganisms (GCM) 10K type strain sequencing project: providing services to taxonomists for standard genome sequencing and annotation.</title>
        <authorList>
            <consortium name="The Broad Institute Genomics Platform"/>
            <consortium name="The Broad Institute Genome Sequencing Center for Infectious Disease"/>
            <person name="Wu L."/>
            <person name="Ma J."/>
        </authorList>
    </citation>
    <scope>NUCLEOTIDE SEQUENCE [LARGE SCALE GENOMIC DNA]</scope>
    <source>
        <strain evidence="4">JCM 4816</strain>
    </source>
</reference>
<protein>
    <submittedName>
        <fullName evidence="3">Uncharacterized protein</fullName>
    </submittedName>
</protein>
<evidence type="ECO:0000256" key="1">
    <source>
        <dbReference type="SAM" id="MobiDB-lite"/>
    </source>
</evidence>
<keyword evidence="2" id="KW-0472">Membrane</keyword>
<feature type="transmembrane region" description="Helical" evidence="2">
    <location>
        <begin position="115"/>
        <end position="136"/>
    </location>
</feature>
<dbReference type="EMBL" id="BAAAXF010000037">
    <property type="protein sequence ID" value="GAA3498501.1"/>
    <property type="molecule type" value="Genomic_DNA"/>
</dbReference>
<accession>A0ABP6TT66</accession>
<dbReference type="Proteomes" id="UP001501455">
    <property type="component" value="Unassembled WGS sequence"/>
</dbReference>
<feature type="compositionally biased region" description="Basic and acidic residues" evidence="1">
    <location>
        <begin position="1"/>
        <end position="24"/>
    </location>
</feature>
<feature type="compositionally biased region" description="Low complexity" evidence="1">
    <location>
        <begin position="78"/>
        <end position="103"/>
    </location>
</feature>
<comment type="caution">
    <text evidence="3">The sequence shown here is derived from an EMBL/GenBank/DDBJ whole genome shotgun (WGS) entry which is preliminary data.</text>
</comment>
<name>A0ABP6TT66_9ACTN</name>
<keyword evidence="2" id="KW-1133">Transmembrane helix</keyword>
<keyword evidence="4" id="KW-1185">Reference proteome</keyword>
<organism evidence="3 4">
    <name type="scientific">Streptomyces prasinosporus</name>
    <dbReference type="NCBI Taxonomy" id="68256"/>
    <lineage>
        <taxon>Bacteria</taxon>
        <taxon>Bacillati</taxon>
        <taxon>Actinomycetota</taxon>
        <taxon>Actinomycetes</taxon>
        <taxon>Kitasatosporales</taxon>
        <taxon>Streptomycetaceae</taxon>
        <taxon>Streptomyces</taxon>
        <taxon>Streptomyces albogriseolus group</taxon>
    </lineage>
</organism>